<name>A0A091BTP9_STREI</name>
<protein>
    <submittedName>
        <fullName evidence="1">Membrane protein</fullName>
    </submittedName>
</protein>
<accession>A0A091BTP9</accession>
<reference evidence="1 2" key="1">
    <citation type="journal article" date="2014" name="Genome Announc.">
        <title>Draft Genome Sequences of Streptococcus bovis Strains ATCC 33317 and JB1.</title>
        <authorList>
            <person name="Benahmed F.H."/>
            <person name="Gopinath G.R."/>
            <person name="Harbottle H."/>
            <person name="Cotta M.A."/>
            <person name="Luo Y."/>
            <person name="Henderson C."/>
            <person name="Teri P."/>
            <person name="Soppet D."/>
            <person name="Rasmussen M."/>
            <person name="Whitehead T.R."/>
            <person name="Davidson M."/>
        </authorList>
    </citation>
    <scope>NUCLEOTIDE SEQUENCE [LARGE SCALE GENOMIC DNA]</scope>
    <source>
        <strain evidence="1 2">JB1</strain>
    </source>
</reference>
<proteinExistence type="predicted"/>
<dbReference type="EMBL" id="AUZH01000027">
    <property type="protein sequence ID" value="KFN87142.1"/>
    <property type="molecule type" value="Genomic_DNA"/>
</dbReference>
<evidence type="ECO:0000313" key="2">
    <source>
        <dbReference type="Proteomes" id="UP000029382"/>
    </source>
</evidence>
<organism evidence="1 2">
    <name type="scientific">Streptococcus equinus JB1</name>
    <dbReference type="NCBI Taxonomy" id="1294274"/>
    <lineage>
        <taxon>Bacteria</taxon>
        <taxon>Bacillati</taxon>
        <taxon>Bacillota</taxon>
        <taxon>Bacilli</taxon>
        <taxon>Lactobacillales</taxon>
        <taxon>Streptococcaceae</taxon>
        <taxon>Streptococcus</taxon>
    </lineage>
</organism>
<sequence>MFMATIIIALLIAFAVFMGLRSFIKGKGSCGDCNCSCPVKDSQHKNAKVK</sequence>
<gene>
    <name evidence="1" type="ORF">H702_08555</name>
</gene>
<evidence type="ECO:0000313" key="1">
    <source>
        <dbReference type="EMBL" id="KFN87142.1"/>
    </source>
</evidence>
<dbReference type="AlphaFoldDB" id="A0A091BTP9"/>
<comment type="caution">
    <text evidence="1">The sequence shown here is derived from an EMBL/GenBank/DDBJ whole genome shotgun (WGS) entry which is preliminary data.</text>
</comment>
<dbReference type="Pfam" id="PF12669">
    <property type="entry name" value="FeoB_associated"/>
    <property type="match status" value="1"/>
</dbReference>
<dbReference type="Proteomes" id="UP000029382">
    <property type="component" value="Unassembled WGS sequence"/>
</dbReference>